<dbReference type="Gene3D" id="3.40.470.10">
    <property type="entry name" value="Uracil-DNA glycosylase-like domain"/>
    <property type="match status" value="1"/>
</dbReference>
<accession>A0A0K1Q7U9</accession>
<name>A0A0K1Q7U9_9BACT</name>
<keyword evidence="4" id="KW-0378">Hydrolase</keyword>
<dbReference type="InterPro" id="IPR044147">
    <property type="entry name" value="UdgB-like"/>
</dbReference>
<dbReference type="InterPro" id="IPR051536">
    <property type="entry name" value="UDG_Type-4/5"/>
</dbReference>
<dbReference type="InterPro" id="IPR036895">
    <property type="entry name" value="Uracil-DNA_glycosylase-like_sf"/>
</dbReference>
<comment type="similarity">
    <text evidence="8">Belongs to the uracil-DNA glycosylase (UDG) superfamily. Type 5 (UDGb) family.</text>
</comment>
<proteinExistence type="inferred from homology"/>
<reference evidence="11 12" key="1">
    <citation type="submission" date="2015-08" db="EMBL/GenBank/DDBJ databases">
        <authorList>
            <person name="Babu N.S."/>
            <person name="Beckwith C.J."/>
            <person name="Beseler K.G."/>
            <person name="Brison A."/>
            <person name="Carone J.V."/>
            <person name="Caskin T.P."/>
            <person name="Diamond M."/>
            <person name="Durham M.E."/>
            <person name="Foxe J.M."/>
            <person name="Go M."/>
            <person name="Henderson B.A."/>
            <person name="Jones I.B."/>
            <person name="McGettigan J.A."/>
            <person name="Micheletti S.J."/>
            <person name="Nasrallah M.E."/>
            <person name="Ortiz D."/>
            <person name="Piller C.R."/>
            <person name="Privatt S.R."/>
            <person name="Schneider S.L."/>
            <person name="Sharp S."/>
            <person name="Smith T.C."/>
            <person name="Stanton J.D."/>
            <person name="Ullery H.E."/>
            <person name="Wilson R.J."/>
            <person name="Serrano M.G."/>
            <person name="Buck G."/>
            <person name="Lee V."/>
            <person name="Wang Y."/>
            <person name="Carvalho R."/>
            <person name="Voegtly L."/>
            <person name="Shi R."/>
            <person name="Duckworth R."/>
            <person name="Johnson A."/>
            <person name="Loviza R."/>
            <person name="Walstead R."/>
            <person name="Shah Z."/>
            <person name="Kiflezghi M."/>
            <person name="Wade K."/>
            <person name="Ball S.L."/>
            <person name="Bradley K.W."/>
            <person name="Asai D.J."/>
            <person name="Bowman C.A."/>
            <person name="Russell D.A."/>
            <person name="Pope W.H."/>
            <person name="Jacobs-Sera D."/>
            <person name="Hendrix R.W."/>
            <person name="Hatfull G.F."/>
        </authorList>
    </citation>
    <scope>NUCLEOTIDE SEQUENCE [LARGE SCALE GENOMIC DNA]</scope>
    <source>
        <strain evidence="11 12">DSM 27648</strain>
    </source>
</reference>
<keyword evidence="3" id="KW-0227">DNA damage</keyword>
<evidence type="ECO:0000313" key="12">
    <source>
        <dbReference type="Proteomes" id="UP000064967"/>
    </source>
</evidence>
<dbReference type="InterPro" id="IPR005122">
    <property type="entry name" value="Uracil-DNA_glycosylase-like"/>
</dbReference>
<evidence type="ECO:0000259" key="10">
    <source>
        <dbReference type="SMART" id="SM00986"/>
    </source>
</evidence>
<keyword evidence="7" id="KW-0234">DNA repair</keyword>
<dbReference type="SMART" id="SM00987">
    <property type="entry name" value="UreE_C"/>
    <property type="match status" value="1"/>
</dbReference>
<dbReference type="Pfam" id="PF03167">
    <property type="entry name" value="UDG"/>
    <property type="match status" value="1"/>
</dbReference>
<keyword evidence="1" id="KW-0004">4Fe-4S</keyword>
<dbReference type="CDD" id="cd10031">
    <property type="entry name" value="UDG-F5_TTUDGB_like"/>
    <property type="match status" value="1"/>
</dbReference>
<dbReference type="GO" id="GO:0004844">
    <property type="term" value="F:uracil DNA N-glycosylase activity"/>
    <property type="evidence" value="ECO:0007669"/>
    <property type="project" value="InterPro"/>
</dbReference>
<dbReference type="KEGG" id="llu:AKJ09_08481"/>
<keyword evidence="2" id="KW-0479">Metal-binding</keyword>
<evidence type="ECO:0000256" key="7">
    <source>
        <dbReference type="ARBA" id="ARBA00023204"/>
    </source>
</evidence>
<gene>
    <name evidence="11" type="ORF">AKJ09_08481</name>
</gene>
<dbReference type="PANTHER" id="PTHR33693">
    <property type="entry name" value="TYPE-5 URACIL-DNA GLYCOSYLASE"/>
    <property type="match status" value="1"/>
</dbReference>
<evidence type="ECO:0000256" key="6">
    <source>
        <dbReference type="ARBA" id="ARBA00023014"/>
    </source>
</evidence>
<dbReference type="SMART" id="SM00986">
    <property type="entry name" value="UDG"/>
    <property type="match status" value="1"/>
</dbReference>
<feature type="domain" description="Uracil-DNA glycosylase-like" evidence="10">
    <location>
        <begin position="49"/>
        <end position="219"/>
    </location>
</feature>
<sequence>MTASSDLAKMNARLVRCTDCPRLVAWREEVARTKRRKYIDERYWGKPVPGFGDPEAPLVILGLAPGAHGGNRTGRAFTGDRSGDFLYAALHRAGLANQSTSTHRNDGLVLRGVYITLAARCVPPDNRPTPDEVLQCGSWLDRELAILRPRAILALGAVAWDAYVAHAQRHGVEIPRPRPRFAHGATTDLGSVTLLGCYHVSQQNTQTGRLTEAMFDHELRQAIAAATRLPP</sequence>
<keyword evidence="12" id="KW-1185">Reference proteome</keyword>
<evidence type="ECO:0000313" key="11">
    <source>
        <dbReference type="EMBL" id="AKV01818.1"/>
    </source>
</evidence>
<evidence type="ECO:0000256" key="4">
    <source>
        <dbReference type="ARBA" id="ARBA00022801"/>
    </source>
</evidence>
<dbReference type="SUPFAM" id="SSF52141">
    <property type="entry name" value="Uracil-DNA glycosylase-like"/>
    <property type="match status" value="1"/>
</dbReference>
<dbReference type="PANTHER" id="PTHR33693:SF3">
    <property type="entry name" value="TYPE-5 URACIL-DNA GLYCOSYLASE"/>
    <property type="match status" value="1"/>
</dbReference>
<evidence type="ECO:0000256" key="3">
    <source>
        <dbReference type="ARBA" id="ARBA00022763"/>
    </source>
</evidence>
<evidence type="ECO:0000256" key="1">
    <source>
        <dbReference type="ARBA" id="ARBA00022485"/>
    </source>
</evidence>
<evidence type="ECO:0000256" key="5">
    <source>
        <dbReference type="ARBA" id="ARBA00023004"/>
    </source>
</evidence>
<protein>
    <recommendedName>
        <fullName evidence="9">Type-5 uracil-DNA glycosylase</fullName>
    </recommendedName>
</protein>
<dbReference type="STRING" id="1391654.AKJ09_08481"/>
<dbReference type="GO" id="GO:0006284">
    <property type="term" value="P:base-excision repair"/>
    <property type="evidence" value="ECO:0007669"/>
    <property type="project" value="InterPro"/>
</dbReference>
<dbReference type="PATRIC" id="fig|1391654.3.peg.8594"/>
<keyword evidence="6" id="KW-0411">Iron-sulfur</keyword>
<dbReference type="GO" id="GO:0033958">
    <property type="term" value="F:DNA-deoxyinosine glycosylase activity"/>
    <property type="evidence" value="ECO:0007669"/>
    <property type="project" value="InterPro"/>
</dbReference>
<dbReference type="GO" id="GO:0046872">
    <property type="term" value="F:metal ion binding"/>
    <property type="evidence" value="ECO:0007669"/>
    <property type="project" value="UniProtKB-KW"/>
</dbReference>
<dbReference type="AlphaFoldDB" id="A0A0K1Q7U9"/>
<dbReference type="EMBL" id="CP012333">
    <property type="protein sequence ID" value="AKV01818.1"/>
    <property type="molecule type" value="Genomic_DNA"/>
</dbReference>
<organism evidence="11 12">
    <name type="scientific">Labilithrix luteola</name>
    <dbReference type="NCBI Taxonomy" id="1391654"/>
    <lineage>
        <taxon>Bacteria</taxon>
        <taxon>Pseudomonadati</taxon>
        <taxon>Myxococcota</taxon>
        <taxon>Polyangia</taxon>
        <taxon>Polyangiales</taxon>
        <taxon>Labilitrichaceae</taxon>
        <taxon>Labilithrix</taxon>
    </lineage>
</organism>
<evidence type="ECO:0000256" key="8">
    <source>
        <dbReference type="ARBA" id="ARBA00023779"/>
    </source>
</evidence>
<dbReference type="GO" id="GO:0051539">
    <property type="term" value="F:4 iron, 4 sulfur cluster binding"/>
    <property type="evidence" value="ECO:0007669"/>
    <property type="project" value="UniProtKB-KW"/>
</dbReference>
<dbReference type="Proteomes" id="UP000064967">
    <property type="component" value="Chromosome"/>
</dbReference>
<evidence type="ECO:0000256" key="9">
    <source>
        <dbReference type="ARBA" id="ARBA00023887"/>
    </source>
</evidence>
<keyword evidence="5" id="KW-0408">Iron</keyword>
<evidence type="ECO:0000256" key="2">
    <source>
        <dbReference type="ARBA" id="ARBA00022723"/>
    </source>
</evidence>